<name>A0A1H1T9I5_9BRAD</name>
<evidence type="ECO:0000313" key="3">
    <source>
        <dbReference type="EMBL" id="SDS56781.1"/>
    </source>
</evidence>
<dbReference type="Pfam" id="PF09084">
    <property type="entry name" value="NMT1"/>
    <property type="match status" value="1"/>
</dbReference>
<dbReference type="Gene3D" id="3.40.190.10">
    <property type="entry name" value="Periplasmic binding protein-like II"/>
    <property type="match status" value="2"/>
</dbReference>
<evidence type="ECO:0000256" key="1">
    <source>
        <dbReference type="SAM" id="Phobius"/>
    </source>
</evidence>
<dbReference type="RefSeq" id="WP_146687420.1">
    <property type="nucleotide sequence ID" value="NZ_LT629750.1"/>
</dbReference>
<keyword evidence="4" id="KW-1185">Reference proteome</keyword>
<gene>
    <name evidence="3" type="ORF">SAMN05444158_2456</name>
</gene>
<protein>
    <submittedName>
        <fullName evidence="3">NitT/TauT family transport system substrate-binding protein</fullName>
    </submittedName>
</protein>
<dbReference type="InterPro" id="IPR006311">
    <property type="entry name" value="TAT_signal"/>
</dbReference>
<dbReference type="PANTHER" id="PTHR31528:SF15">
    <property type="entry name" value="RIBOFLAVIN-BINDING PROTEIN RIBY"/>
    <property type="match status" value="1"/>
</dbReference>
<dbReference type="GO" id="GO:0009228">
    <property type="term" value="P:thiamine biosynthetic process"/>
    <property type="evidence" value="ECO:0007669"/>
    <property type="project" value="InterPro"/>
</dbReference>
<dbReference type="PROSITE" id="PS51318">
    <property type="entry name" value="TAT"/>
    <property type="match status" value="1"/>
</dbReference>
<sequence length="348" mass="36877">MTDRLRHSFTPTNNSFSRRRFLTTSAAVAGGVGASSLIGWSGAGAATLKTVRFSEAVHNLGYINLYVGMHGGIFKKNGLDMQVSAAGGDTQTFAAVLGGSADFAIGDATMAQISRENGGPGVVVGTVVQRAHYFGVSKTLQPITDPKDFKGLKIVTSPEPNTNYSVAKRLLEKAGLKVGVDATIVPVNPGTEIAAMLAGQADIAIAYQPSVAAAEAQGAKVVFDFSSYIGPFCNTGIMVLPSTIQKDPEMVQALVTSFEEASRKTYADPAFSKEVARQEFPDLPGEVVDKAIDAELKYLIPAQSVVTKQDQWKNLMDMQVYLGNAKGTVPFDQIIDNSFAEKAVASLK</sequence>
<dbReference type="InterPro" id="IPR027939">
    <property type="entry name" value="NMT1/THI5"/>
</dbReference>
<organism evidence="3 4">
    <name type="scientific">Bradyrhizobium canariense</name>
    <dbReference type="NCBI Taxonomy" id="255045"/>
    <lineage>
        <taxon>Bacteria</taxon>
        <taxon>Pseudomonadati</taxon>
        <taxon>Pseudomonadota</taxon>
        <taxon>Alphaproteobacteria</taxon>
        <taxon>Hyphomicrobiales</taxon>
        <taxon>Nitrobacteraceae</taxon>
        <taxon>Bradyrhizobium</taxon>
    </lineage>
</organism>
<reference evidence="4" key="1">
    <citation type="submission" date="2016-10" db="EMBL/GenBank/DDBJ databases">
        <authorList>
            <person name="Varghese N."/>
            <person name="Submissions S."/>
        </authorList>
    </citation>
    <scope>NUCLEOTIDE SEQUENCE [LARGE SCALE GENOMIC DNA]</scope>
    <source>
        <strain evidence="4">GAS369</strain>
    </source>
</reference>
<dbReference type="Proteomes" id="UP000243904">
    <property type="component" value="Chromosome I"/>
</dbReference>
<evidence type="ECO:0000313" key="4">
    <source>
        <dbReference type="Proteomes" id="UP000243904"/>
    </source>
</evidence>
<proteinExistence type="predicted"/>
<dbReference type="PANTHER" id="PTHR31528">
    <property type="entry name" value="4-AMINO-5-HYDROXYMETHYL-2-METHYLPYRIMIDINE PHOSPHATE SYNTHASE THI11-RELATED"/>
    <property type="match status" value="1"/>
</dbReference>
<keyword evidence="1" id="KW-0472">Membrane</keyword>
<accession>A0A1H1T9I5</accession>
<keyword evidence="1" id="KW-1133">Transmembrane helix</keyword>
<keyword evidence="1" id="KW-0812">Transmembrane</keyword>
<feature type="transmembrane region" description="Helical" evidence="1">
    <location>
        <begin position="21"/>
        <end position="43"/>
    </location>
</feature>
<dbReference type="InterPro" id="IPR015168">
    <property type="entry name" value="SsuA/THI5"/>
</dbReference>
<feature type="domain" description="SsuA/THI5-like" evidence="2">
    <location>
        <begin position="62"/>
        <end position="270"/>
    </location>
</feature>
<evidence type="ECO:0000259" key="2">
    <source>
        <dbReference type="Pfam" id="PF09084"/>
    </source>
</evidence>
<dbReference type="EMBL" id="LT629750">
    <property type="protein sequence ID" value="SDS56781.1"/>
    <property type="molecule type" value="Genomic_DNA"/>
</dbReference>
<dbReference type="AlphaFoldDB" id="A0A1H1T9I5"/>
<dbReference type="SUPFAM" id="SSF53850">
    <property type="entry name" value="Periplasmic binding protein-like II"/>
    <property type="match status" value="1"/>
</dbReference>